<dbReference type="GO" id="GO:0042393">
    <property type="term" value="F:histone binding"/>
    <property type="evidence" value="ECO:0007669"/>
    <property type="project" value="TreeGrafter"/>
</dbReference>
<sequence>MSQCVHRTLREDLRDTAKIASTRLQGLQVLHRSGHRKKGKQKSVVESNEELELPLELQDQLVKMQLKGEQPSDDCMENVDVFLHTVDKSELDIKDIKYVAWVFIKWGDLGYDEATWDSPPHSEEPDKDIKKLESRVKDGYTQHALCQKHQPKLTGMLTIFQMNGFDWLCDNWWNLQPCILADEMGLGKTVQIVTFLETIINRWQGTPALVVVPNLDMFRYPCPHRRPCHYNQDQAVKATKAYTLEAEVAWLRAEDTEL</sequence>
<comment type="subcellular location">
    <subcellularLocation>
        <location evidence="1">Nucleus</location>
    </subcellularLocation>
</comment>
<dbReference type="PANTHER" id="PTHR45623">
    <property type="entry name" value="CHROMODOMAIN-HELICASE-DNA-BINDING PROTEIN 3-RELATED-RELATED"/>
    <property type="match status" value="1"/>
</dbReference>
<evidence type="ECO:0000313" key="7">
    <source>
        <dbReference type="EMBL" id="KAG2093526.1"/>
    </source>
</evidence>
<accession>A0A9P7EXE8</accession>
<dbReference type="OrthoDB" id="5857104at2759"/>
<dbReference type="AlphaFoldDB" id="A0A9P7EXE8"/>
<evidence type="ECO:0000259" key="6">
    <source>
        <dbReference type="Pfam" id="PF23615"/>
    </source>
</evidence>
<reference evidence="7" key="1">
    <citation type="journal article" date="2020" name="New Phytol.">
        <title>Comparative genomics reveals dynamic genome evolution in host specialist ectomycorrhizal fungi.</title>
        <authorList>
            <person name="Lofgren L.A."/>
            <person name="Nguyen N.H."/>
            <person name="Vilgalys R."/>
            <person name="Ruytinx J."/>
            <person name="Liao H.L."/>
            <person name="Branco S."/>
            <person name="Kuo A."/>
            <person name="LaButti K."/>
            <person name="Lipzen A."/>
            <person name="Andreopoulos W."/>
            <person name="Pangilinan J."/>
            <person name="Riley R."/>
            <person name="Hundley H."/>
            <person name="Na H."/>
            <person name="Barry K."/>
            <person name="Grigoriev I.V."/>
            <person name="Stajich J.E."/>
            <person name="Kennedy P.G."/>
        </authorList>
    </citation>
    <scope>NUCLEOTIDE SEQUENCE</scope>
    <source>
        <strain evidence="7">FC423</strain>
    </source>
</reference>
<feature type="domain" description="MIT1 chromo" evidence="6">
    <location>
        <begin position="87"/>
        <end position="125"/>
    </location>
</feature>
<evidence type="ECO:0000256" key="2">
    <source>
        <dbReference type="ARBA" id="ARBA00022741"/>
    </source>
</evidence>
<dbReference type="SUPFAM" id="SSF52540">
    <property type="entry name" value="P-loop containing nucleoside triphosphate hydrolases"/>
    <property type="match status" value="1"/>
</dbReference>
<dbReference type="Gene3D" id="3.40.50.10810">
    <property type="entry name" value="Tandem AAA-ATPase domain"/>
    <property type="match status" value="1"/>
</dbReference>
<dbReference type="PANTHER" id="PTHR45623:SF17">
    <property type="entry name" value="CHROMODOMAIN-HELICASE-DNA-BINDING PROTEIN 3-RELATED"/>
    <property type="match status" value="1"/>
</dbReference>
<organism evidence="7 8">
    <name type="scientific">Suillus discolor</name>
    <dbReference type="NCBI Taxonomy" id="1912936"/>
    <lineage>
        <taxon>Eukaryota</taxon>
        <taxon>Fungi</taxon>
        <taxon>Dikarya</taxon>
        <taxon>Basidiomycota</taxon>
        <taxon>Agaricomycotina</taxon>
        <taxon>Agaricomycetes</taxon>
        <taxon>Agaricomycetidae</taxon>
        <taxon>Boletales</taxon>
        <taxon>Suillineae</taxon>
        <taxon>Suillaceae</taxon>
        <taxon>Suillus</taxon>
    </lineage>
</organism>
<dbReference type="GO" id="GO:0005524">
    <property type="term" value="F:ATP binding"/>
    <property type="evidence" value="ECO:0007669"/>
    <property type="project" value="InterPro"/>
</dbReference>
<keyword evidence="3" id="KW-0067">ATP-binding</keyword>
<keyword evidence="2" id="KW-0547">Nucleotide-binding</keyword>
<dbReference type="GO" id="GO:0003682">
    <property type="term" value="F:chromatin binding"/>
    <property type="evidence" value="ECO:0007669"/>
    <property type="project" value="TreeGrafter"/>
</dbReference>
<dbReference type="Pfam" id="PF00176">
    <property type="entry name" value="SNF2-rel_dom"/>
    <property type="match status" value="1"/>
</dbReference>
<dbReference type="InterPro" id="IPR000330">
    <property type="entry name" value="SNF2_N"/>
</dbReference>
<dbReference type="GO" id="GO:0005634">
    <property type="term" value="C:nucleus"/>
    <property type="evidence" value="ECO:0007669"/>
    <property type="project" value="UniProtKB-SubCell"/>
</dbReference>
<dbReference type="InterPro" id="IPR038718">
    <property type="entry name" value="SNF2-like_sf"/>
</dbReference>
<keyword evidence="4" id="KW-0539">Nucleus</keyword>
<dbReference type="Proteomes" id="UP000823399">
    <property type="component" value="Unassembled WGS sequence"/>
</dbReference>
<gene>
    <name evidence="7" type="ORF">F5147DRAFT_821062</name>
</gene>
<dbReference type="GeneID" id="64705955"/>
<dbReference type="GO" id="GO:0000785">
    <property type="term" value="C:chromatin"/>
    <property type="evidence" value="ECO:0007669"/>
    <property type="project" value="TreeGrafter"/>
</dbReference>
<evidence type="ECO:0008006" key="9">
    <source>
        <dbReference type="Google" id="ProtNLM"/>
    </source>
</evidence>
<evidence type="ECO:0000259" key="5">
    <source>
        <dbReference type="Pfam" id="PF00176"/>
    </source>
</evidence>
<evidence type="ECO:0000313" key="8">
    <source>
        <dbReference type="Proteomes" id="UP000823399"/>
    </source>
</evidence>
<dbReference type="GO" id="GO:0003677">
    <property type="term" value="F:DNA binding"/>
    <property type="evidence" value="ECO:0007669"/>
    <property type="project" value="TreeGrafter"/>
</dbReference>
<dbReference type="Pfam" id="PF23615">
    <property type="entry name" value="Chromo_MIT1"/>
    <property type="match status" value="1"/>
</dbReference>
<dbReference type="GO" id="GO:0140658">
    <property type="term" value="F:ATP-dependent chromatin remodeler activity"/>
    <property type="evidence" value="ECO:0007669"/>
    <property type="project" value="TreeGrafter"/>
</dbReference>
<evidence type="ECO:0000256" key="3">
    <source>
        <dbReference type="ARBA" id="ARBA00022840"/>
    </source>
</evidence>
<feature type="domain" description="SNF2 N-terminal" evidence="5">
    <location>
        <begin position="160"/>
        <end position="216"/>
    </location>
</feature>
<dbReference type="EMBL" id="JABBWM010000084">
    <property type="protein sequence ID" value="KAG2093526.1"/>
    <property type="molecule type" value="Genomic_DNA"/>
</dbReference>
<name>A0A9P7EXE8_9AGAM</name>
<evidence type="ECO:0000256" key="4">
    <source>
        <dbReference type="ARBA" id="ARBA00023242"/>
    </source>
</evidence>
<proteinExistence type="predicted"/>
<keyword evidence="8" id="KW-1185">Reference proteome</keyword>
<dbReference type="GO" id="GO:0016887">
    <property type="term" value="F:ATP hydrolysis activity"/>
    <property type="evidence" value="ECO:0007669"/>
    <property type="project" value="TreeGrafter"/>
</dbReference>
<evidence type="ECO:0000256" key="1">
    <source>
        <dbReference type="ARBA" id="ARBA00004123"/>
    </source>
</evidence>
<comment type="caution">
    <text evidence="7">The sequence shown here is derived from an EMBL/GenBank/DDBJ whole genome shotgun (WGS) entry which is preliminary data.</text>
</comment>
<protein>
    <recommendedName>
        <fullName evidence="9">Chromo domain-containing protein</fullName>
    </recommendedName>
</protein>
<dbReference type="InterPro" id="IPR027417">
    <property type="entry name" value="P-loop_NTPase"/>
</dbReference>
<dbReference type="InterPro" id="IPR056616">
    <property type="entry name" value="Chromo_MIT1"/>
</dbReference>
<dbReference type="RefSeq" id="XP_041287239.1">
    <property type="nucleotide sequence ID" value="XM_041443696.1"/>
</dbReference>